<dbReference type="Pfam" id="PF12704">
    <property type="entry name" value="MacB_PCD"/>
    <property type="match status" value="1"/>
</dbReference>
<evidence type="ECO:0000313" key="2">
    <source>
        <dbReference type="EMBL" id="GAG59562.1"/>
    </source>
</evidence>
<comment type="caution">
    <text evidence="2">The sequence shown here is derived from an EMBL/GenBank/DDBJ whole genome shotgun (WGS) entry which is preliminary data.</text>
</comment>
<sequence>MIQKQGGDYVVAVEEVPFGEEGEEIDYSKMFYVMGIEDADMIHQFQEGAITLVEGNLFERTDIEQNVAFIEKNFAERNRLKLGSEFIINNEKIKVCGIYEFKKIEQPEEFGGYFGDETIYIPFKTAQRLLSRRWRGGVVADAEGKAEMLTVKVDFLDNVQKTINYINNTLSDGK</sequence>
<name>X0ZND6_9ZZZZ</name>
<proteinExistence type="predicted"/>
<dbReference type="AlphaFoldDB" id="X0ZND6"/>
<gene>
    <name evidence="2" type="ORF">S01H4_11993</name>
</gene>
<feature type="domain" description="MacB-like periplasmic core" evidence="1">
    <location>
        <begin position="43"/>
        <end position="148"/>
    </location>
</feature>
<reference evidence="2" key="1">
    <citation type="journal article" date="2014" name="Front. Microbiol.">
        <title>High frequency of phylogenetically diverse reductive dehalogenase-homologous genes in deep subseafloor sedimentary metagenomes.</title>
        <authorList>
            <person name="Kawai M."/>
            <person name="Futagami T."/>
            <person name="Toyoda A."/>
            <person name="Takaki Y."/>
            <person name="Nishi S."/>
            <person name="Hori S."/>
            <person name="Arai W."/>
            <person name="Tsubouchi T."/>
            <person name="Morono Y."/>
            <person name="Uchiyama I."/>
            <person name="Ito T."/>
            <person name="Fujiyama A."/>
            <person name="Inagaki F."/>
            <person name="Takami H."/>
        </authorList>
    </citation>
    <scope>NUCLEOTIDE SEQUENCE</scope>
    <source>
        <strain evidence="2">Expedition CK06-06</strain>
    </source>
</reference>
<evidence type="ECO:0000259" key="1">
    <source>
        <dbReference type="Pfam" id="PF12704"/>
    </source>
</evidence>
<organism evidence="2">
    <name type="scientific">marine sediment metagenome</name>
    <dbReference type="NCBI Taxonomy" id="412755"/>
    <lineage>
        <taxon>unclassified sequences</taxon>
        <taxon>metagenomes</taxon>
        <taxon>ecological metagenomes</taxon>
    </lineage>
</organism>
<protein>
    <recommendedName>
        <fullName evidence="1">MacB-like periplasmic core domain-containing protein</fullName>
    </recommendedName>
</protein>
<dbReference type="EMBL" id="BART01004994">
    <property type="protein sequence ID" value="GAG59562.1"/>
    <property type="molecule type" value="Genomic_DNA"/>
</dbReference>
<accession>X0ZND6</accession>
<dbReference type="InterPro" id="IPR025857">
    <property type="entry name" value="MacB_PCD"/>
</dbReference>